<dbReference type="Proteomes" id="UP000315783">
    <property type="component" value="Unassembled WGS sequence"/>
</dbReference>
<keyword evidence="2" id="KW-1185">Reference proteome</keyword>
<evidence type="ECO:0000313" key="1">
    <source>
        <dbReference type="EMBL" id="TQV94613.1"/>
    </source>
</evidence>
<sequence>MSSASRRFSTIPDLLSLLCDQVSSRFWVNNRRLLLDLCLVDRGFCDVFSRKLWRRLEFTENNFCHLIDEGRRQQLLRSDKLCHVRGLVIRQPKMDLEDDDDTSTSDAIVQLLEHIPNLKRFAHVAVLIQLLLDHITYNWQIVRCETIAQLPYCTVVDSEP</sequence>
<proteinExistence type="predicted"/>
<protein>
    <submittedName>
        <fullName evidence="1">Uncharacterized protein</fullName>
    </submittedName>
</protein>
<comment type="caution">
    <text evidence="1">The sequence shown here is derived from an EMBL/GenBank/DDBJ whole genome shotgun (WGS) entry which is preliminary data.</text>
</comment>
<gene>
    <name evidence="1" type="ORF">IF1G_06624</name>
</gene>
<evidence type="ECO:0000313" key="2">
    <source>
        <dbReference type="Proteomes" id="UP000315783"/>
    </source>
</evidence>
<accession>A0A545UYU5</accession>
<name>A0A545UYU5_9HYPO</name>
<dbReference type="AlphaFoldDB" id="A0A545UYU5"/>
<reference evidence="1 2" key="1">
    <citation type="journal article" date="2019" name="Appl. Microbiol. Biotechnol.">
        <title>Genome sequence of Isaria javanica and comparative genome analysis insights into family S53 peptidase evolution in fungal entomopathogens.</title>
        <authorList>
            <person name="Lin R."/>
            <person name="Zhang X."/>
            <person name="Xin B."/>
            <person name="Zou M."/>
            <person name="Gao Y."/>
            <person name="Qin F."/>
            <person name="Hu Q."/>
            <person name="Xie B."/>
            <person name="Cheng X."/>
        </authorList>
    </citation>
    <scope>NUCLEOTIDE SEQUENCE [LARGE SCALE GENOMIC DNA]</scope>
    <source>
        <strain evidence="1 2">IJ1G</strain>
    </source>
</reference>
<organism evidence="1 2">
    <name type="scientific">Cordyceps javanica</name>
    <dbReference type="NCBI Taxonomy" id="43265"/>
    <lineage>
        <taxon>Eukaryota</taxon>
        <taxon>Fungi</taxon>
        <taxon>Dikarya</taxon>
        <taxon>Ascomycota</taxon>
        <taxon>Pezizomycotina</taxon>
        <taxon>Sordariomycetes</taxon>
        <taxon>Hypocreomycetidae</taxon>
        <taxon>Hypocreales</taxon>
        <taxon>Cordycipitaceae</taxon>
        <taxon>Cordyceps</taxon>
    </lineage>
</organism>
<dbReference type="EMBL" id="SPUK01000009">
    <property type="protein sequence ID" value="TQV94613.1"/>
    <property type="molecule type" value="Genomic_DNA"/>
</dbReference>